<keyword evidence="7" id="KW-1185">Reference proteome</keyword>
<dbReference type="InterPro" id="IPR006214">
    <property type="entry name" value="Bax_inhibitor_1-related"/>
</dbReference>
<feature type="transmembrane region" description="Helical" evidence="5">
    <location>
        <begin position="122"/>
        <end position="141"/>
    </location>
</feature>
<gene>
    <name evidence="6" type="ORF">MNOR_LOCUS21544</name>
</gene>
<dbReference type="PANTHER" id="PTHR23291:SF47">
    <property type="entry name" value="TRANSMEMBRANE BAX INHIBITOR MOTIF CONTAINING 7"/>
    <property type="match status" value="1"/>
</dbReference>
<feature type="transmembrane region" description="Helical" evidence="5">
    <location>
        <begin position="33"/>
        <end position="54"/>
    </location>
</feature>
<dbReference type="CDD" id="cd10428">
    <property type="entry name" value="LFG_like"/>
    <property type="match status" value="1"/>
</dbReference>
<dbReference type="GO" id="GO:0016020">
    <property type="term" value="C:membrane"/>
    <property type="evidence" value="ECO:0007669"/>
    <property type="project" value="UniProtKB-SubCell"/>
</dbReference>
<sequence>MSYDYENYEEPLANGGTLEFSDKSIRMGFIRKVYIILMGQLTVTFGMVAAFTLSPDVKNFAAQNQALFWVALVGTLVCIIALSCCGNLRRKTPHNFIFLGIFTICEGFLLGCTSARYTPFEILLAVGICIFITLALTLFAFQTKIDFTMCGGFLLCTLIILIIFGIVAAIWQNQVVHILYSCMGALVFSFYIVFDTQMMIGGNHKYSISPEEYVFAALSLYLDIINLFTYILSIIANFRD</sequence>
<keyword evidence="3 5" id="KW-1133">Transmembrane helix</keyword>
<feature type="transmembrane region" description="Helical" evidence="5">
    <location>
        <begin position="214"/>
        <end position="236"/>
    </location>
</feature>
<dbReference type="Proteomes" id="UP001497623">
    <property type="component" value="Unassembled WGS sequence"/>
</dbReference>
<keyword evidence="2 5" id="KW-0812">Transmembrane</keyword>
<protein>
    <submittedName>
        <fullName evidence="6">Uncharacterized protein</fullName>
    </submittedName>
</protein>
<dbReference type="Pfam" id="PF01027">
    <property type="entry name" value="Bax1-I"/>
    <property type="match status" value="1"/>
</dbReference>
<dbReference type="AlphaFoldDB" id="A0AAV2RBW0"/>
<comment type="similarity">
    <text evidence="5">Belongs to the BI1 family.</text>
</comment>
<organism evidence="6 7">
    <name type="scientific">Meganyctiphanes norvegica</name>
    <name type="common">Northern krill</name>
    <name type="synonym">Thysanopoda norvegica</name>
    <dbReference type="NCBI Taxonomy" id="48144"/>
    <lineage>
        <taxon>Eukaryota</taxon>
        <taxon>Metazoa</taxon>
        <taxon>Ecdysozoa</taxon>
        <taxon>Arthropoda</taxon>
        <taxon>Crustacea</taxon>
        <taxon>Multicrustacea</taxon>
        <taxon>Malacostraca</taxon>
        <taxon>Eumalacostraca</taxon>
        <taxon>Eucarida</taxon>
        <taxon>Euphausiacea</taxon>
        <taxon>Euphausiidae</taxon>
        <taxon>Meganyctiphanes</taxon>
    </lineage>
</organism>
<reference evidence="6 7" key="1">
    <citation type="submission" date="2024-05" db="EMBL/GenBank/DDBJ databases">
        <authorList>
            <person name="Wallberg A."/>
        </authorList>
    </citation>
    <scope>NUCLEOTIDE SEQUENCE [LARGE SCALE GENOMIC DNA]</scope>
</reference>
<comment type="subcellular location">
    <subcellularLocation>
        <location evidence="1">Membrane</location>
        <topology evidence="1">Multi-pass membrane protein</topology>
    </subcellularLocation>
</comment>
<accession>A0AAV2RBW0</accession>
<evidence type="ECO:0000256" key="2">
    <source>
        <dbReference type="ARBA" id="ARBA00022692"/>
    </source>
</evidence>
<keyword evidence="4 5" id="KW-0472">Membrane</keyword>
<dbReference type="PANTHER" id="PTHR23291">
    <property type="entry name" value="BAX INHIBITOR-RELATED"/>
    <property type="match status" value="1"/>
</dbReference>
<evidence type="ECO:0000256" key="3">
    <source>
        <dbReference type="ARBA" id="ARBA00022989"/>
    </source>
</evidence>
<feature type="transmembrane region" description="Helical" evidence="5">
    <location>
        <begin position="177"/>
        <end position="194"/>
    </location>
</feature>
<evidence type="ECO:0000256" key="5">
    <source>
        <dbReference type="RuleBase" id="RU004379"/>
    </source>
</evidence>
<name>A0AAV2RBW0_MEGNR</name>
<proteinExistence type="inferred from homology"/>
<evidence type="ECO:0000256" key="4">
    <source>
        <dbReference type="ARBA" id="ARBA00023136"/>
    </source>
</evidence>
<dbReference type="EMBL" id="CAXKWB010017433">
    <property type="protein sequence ID" value="CAL4118857.1"/>
    <property type="molecule type" value="Genomic_DNA"/>
</dbReference>
<evidence type="ECO:0000256" key="1">
    <source>
        <dbReference type="ARBA" id="ARBA00004141"/>
    </source>
</evidence>
<feature type="transmembrane region" description="Helical" evidence="5">
    <location>
        <begin position="96"/>
        <end position="116"/>
    </location>
</feature>
<comment type="caution">
    <text evidence="6">The sequence shown here is derived from an EMBL/GenBank/DDBJ whole genome shotgun (WGS) entry which is preliminary data.</text>
</comment>
<evidence type="ECO:0000313" key="7">
    <source>
        <dbReference type="Proteomes" id="UP001497623"/>
    </source>
</evidence>
<feature type="transmembrane region" description="Helical" evidence="5">
    <location>
        <begin position="153"/>
        <end position="171"/>
    </location>
</feature>
<feature type="transmembrane region" description="Helical" evidence="5">
    <location>
        <begin position="66"/>
        <end position="84"/>
    </location>
</feature>
<evidence type="ECO:0000313" key="6">
    <source>
        <dbReference type="EMBL" id="CAL4118857.1"/>
    </source>
</evidence>